<evidence type="ECO:0000256" key="5">
    <source>
        <dbReference type="SAM" id="MobiDB-lite"/>
    </source>
</evidence>
<gene>
    <name evidence="6" type="ORF">ILEXP_LOCUS5095</name>
</gene>
<dbReference type="PANTHER" id="PTHR46621">
    <property type="entry name" value="SNRNA-ACTIVATING PROTEIN COMPLEX SUBUNIT 4"/>
    <property type="match status" value="1"/>
</dbReference>
<dbReference type="PANTHER" id="PTHR46621:SF1">
    <property type="entry name" value="SNRNA-ACTIVATING PROTEIN COMPLEX SUBUNIT 4"/>
    <property type="match status" value="1"/>
</dbReference>
<protein>
    <submittedName>
        <fullName evidence="6">Uncharacterized protein</fullName>
    </submittedName>
</protein>
<keyword evidence="1" id="KW-0805">Transcription regulation</keyword>
<evidence type="ECO:0000313" key="7">
    <source>
        <dbReference type="Proteomes" id="UP001642360"/>
    </source>
</evidence>
<dbReference type="InterPro" id="IPR051575">
    <property type="entry name" value="Myb-like_DNA-bd"/>
</dbReference>
<evidence type="ECO:0000256" key="3">
    <source>
        <dbReference type="ARBA" id="ARBA00023163"/>
    </source>
</evidence>
<keyword evidence="4" id="KW-0539">Nucleus</keyword>
<dbReference type="GO" id="GO:0003677">
    <property type="term" value="F:DNA binding"/>
    <property type="evidence" value="ECO:0007669"/>
    <property type="project" value="UniProtKB-KW"/>
</dbReference>
<comment type="caution">
    <text evidence="6">The sequence shown here is derived from an EMBL/GenBank/DDBJ whole genome shotgun (WGS) entry which is preliminary data.</text>
</comment>
<feature type="compositionally biased region" description="Acidic residues" evidence="5">
    <location>
        <begin position="54"/>
        <end position="65"/>
    </location>
</feature>
<evidence type="ECO:0000256" key="4">
    <source>
        <dbReference type="ARBA" id="ARBA00023242"/>
    </source>
</evidence>
<dbReference type="Proteomes" id="UP001642360">
    <property type="component" value="Unassembled WGS sequence"/>
</dbReference>
<evidence type="ECO:0000313" key="6">
    <source>
        <dbReference type="EMBL" id="CAK9138030.1"/>
    </source>
</evidence>
<keyword evidence="7" id="KW-1185">Reference proteome</keyword>
<organism evidence="6 7">
    <name type="scientific">Ilex paraguariensis</name>
    <name type="common">yerba mate</name>
    <dbReference type="NCBI Taxonomy" id="185542"/>
    <lineage>
        <taxon>Eukaryota</taxon>
        <taxon>Viridiplantae</taxon>
        <taxon>Streptophyta</taxon>
        <taxon>Embryophyta</taxon>
        <taxon>Tracheophyta</taxon>
        <taxon>Spermatophyta</taxon>
        <taxon>Magnoliopsida</taxon>
        <taxon>eudicotyledons</taxon>
        <taxon>Gunneridae</taxon>
        <taxon>Pentapetalae</taxon>
        <taxon>asterids</taxon>
        <taxon>campanulids</taxon>
        <taxon>Aquifoliales</taxon>
        <taxon>Aquifoliaceae</taxon>
        <taxon>Ilex</taxon>
    </lineage>
</organism>
<feature type="compositionally biased region" description="Polar residues" evidence="5">
    <location>
        <begin position="33"/>
        <end position="43"/>
    </location>
</feature>
<accession>A0ABC8R387</accession>
<keyword evidence="2" id="KW-0238">DNA-binding</keyword>
<feature type="region of interest" description="Disordered" evidence="5">
    <location>
        <begin position="32"/>
        <end position="65"/>
    </location>
</feature>
<name>A0ABC8R387_9AQUA</name>
<sequence>MPSRMLSGEDTDSDDGFEVDMEALRSAWFLNGKNPTDLQQSSTSHHHRGASSDLDSDDSEEEDDLELVRDIQRRFAISTDLQQPLTLKPLCSLPPVGSDDDYEDDFETLRAIQRRFEAYNSCDNESLESFGDNIDGTTQPSDLIEWHGSGAKNAATLPVKDSSFPRSAQAFLDAIKKNRSFQKFIRCKLMQIEARIEEIKQLKERVKILKDFQASCKKRTGRALSQKKDARVQLISVRKPGVNAKVNEKKVPALYYGPAENSHVANYRMALTRFPLSLNRERWTKEEKENLAKGIKQQFQEMLLQKSVDLLRYVPSCSVMI</sequence>
<keyword evidence="3" id="KW-0804">Transcription</keyword>
<dbReference type="EMBL" id="CAUOFW020000856">
    <property type="protein sequence ID" value="CAK9138030.1"/>
    <property type="molecule type" value="Genomic_DNA"/>
</dbReference>
<evidence type="ECO:0000256" key="1">
    <source>
        <dbReference type="ARBA" id="ARBA00023015"/>
    </source>
</evidence>
<dbReference type="AlphaFoldDB" id="A0ABC8R387"/>
<reference evidence="6 7" key="1">
    <citation type="submission" date="2024-02" db="EMBL/GenBank/DDBJ databases">
        <authorList>
            <person name="Vignale AGUSTIN F."/>
            <person name="Sosa J E."/>
            <person name="Modenutti C."/>
        </authorList>
    </citation>
    <scope>NUCLEOTIDE SEQUENCE [LARGE SCALE GENOMIC DNA]</scope>
</reference>
<evidence type="ECO:0000256" key="2">
    <source>
        <dbReference type="ARBA" id="ARBA00023125"/>
    </source>
</evidence>
<proteinExistence type="predicted"/>